<organism evidence="1 2">
    <name type="scientific">Aquilegia coerulea</name>
    <name type="common">Rocky mountain columbine</name>
    <dbReference type="NCBI Taxonomy" id="218851"/>
    <lineage>
        <taxon>Eukaryota</taxon>
        <taxon>Viridiplantae</taxon>
        <taxon>Streptophyta</taxon>
        <taxon>Embryophyta</taxon>
        <taxon>Tracheophyta</taxon>
        <taxon>Spermatophyta</taxon>
        <taxon>Magnoliopsida</taxon>
        <taxon>Ranunculales</taxon>
        <taxon>Ranunculaceae</taxon>
        <taxon>Thalictroideae</taxon>
        <taxon>Aquilegia</taxon>
    </lineage>
</organism>
<dbReference type="PANTHER" id="PTHR12262">
    <property type="entry name" value="CCR4-NOT TRANSCRIPTION COMPLEX SUBUNIT 9"/>
    <property type="match status" value="1"/>
</dbReference>
<dbReference type="Pfam" id="PF04078">
    <property type="entry name" value="Rcd1"/>
    <property type="match status" value="1"/>
</dbReference>
<dbReference type="InParanoid" id="A0A2G5CC41"/>
<dbReference type="EMBL" id="KZ305083">
    <property type="protein sequence ID" value="PIA28858.1"/>
    <property type="molecule type" value="Genomic_DNA"/>
</dbReference>
<name>A0A2G5CC41_AQUCA</name>
<keyword evidence="2" id="KW-1185">Reference proteome</keyword>
<dbReference type="InterPro" id="IPR007216">
    <property type="entry name" value="CNOT9"/>
</dbReference>
<reference evidence="1 2" key="1">
    <citation type="submission" date="2017-09" db="EMBL/GenBank/DDBJ databases">
        <title>WGS assembly of Aquilegia coerulea Goldsmith.</title>
        <authorList>
            <person name="Hodges S."/>
            <person name="Kramer E."/>
            <person name="Nordborg M."/>
            <person name="Tomkins J."/>
            <person name="Borevitz J."/>
            <person name="Derieg N."/>
            <person name="Yan J."/>
            <person name="Mihaltcheva S."/>
            <person name="Hayes R.D."/>
            <person name="Rokhsar D."/>
        </authorList>
    </citation>
    <scope>NUCLEOTIDE SEQUENCE [LARGE SCALE GENOMIC DNA]</scope>
    <source>
        <strain evidence="2">cv. Goldsmith</strain>
    </source>
</reference>
<protein>
    <recommendedName>
        <fullName evidence="3">Cell differentiation protein rcd1</fullName>
    </recommendedName>
</protein>
<dbReference type="Proteomes" id="UP000230069">
    <property type="component" value="Unassembled WGS sequence"/>
</dbReference>
<sequence>MVYQTSPLPPSSFSSSSSSSFNFTSMPTTMNNNNNITTYERKRNMASSSINNKTSCYSGSCCCNSSNGGVTKQVEELVLQITNPLLRPHAILELRQMRNICFGCFAPWLWYSFGTIAALLQEIVSVYPALLSAKLTPEASNQACNAVSLLQSVAAHPDTRLLFLNAHIPLYLYPFLYTTCNSKPFEYLRLTSLGVIGALVKENDADAVSFLLKTEMVPLCFRSMEVGGQLSKNVATYIFERILQADIGLEYIFARADRFAAVGRILQDMVTSLAVVEKPPSSLLKHIICCYLRLSEDQRACEVLRKSLPYTLGDGTFSSCLHEDPTTKRKLQQLINNVSESNKMTAAQAGGLDHMVANQARVL</sequence>
<dbReference type="FunFam" id="1.25.10.10:FF:000661">
    <property type="entry name" value="Cell differentiation family, Rcd1-like containing protein"/>
    <property type="match status" value="1"/>
</dbReference>
<dbReference type="GO" id="GO:0006402">
    <property type="term" value="P:mRNA catabolic process"/>
    <property type="evidence" value="ECO:0007669"/>
    <property type="project" value="InterPro"/>
</dbReference>
<evidence type="ECO:0008006" key="3">
    <source>
        <dbReference type="Google" id="ProtNLM"/>
    </source>
</evidence>
<dbReference type="InterPro" id="IPR011989">
    <property type="entry name" value="ARM-like"/>
</dbReference>
<gene>
    <name evidence="1" type="ORF">AQUCO_06600054v1</name>
</gene>
<dbReference type="STRING" id="218851.A0A2G5CC41"/>
<dbReference type="AlphaFoldDB" id="A0A2G5CC41"/>
<evidence type="ECO:0000313" key="2">
    <source>
        <dbReference type="Proteomes" id="UP000230069"/>
    </source>
</evidence>
<evidence type="ECO:0000313" key="1">
    <source>
        <dbReference type="EMBL" id="PIA28858.1"/>
    </source>
</evidence>
<accession>A0A2G5CC41</accession>
<dbReference type="OrthoDB" id="1183224at2759"/>
<proteinExistence type="predicted"/>
<dbReference type="Gene3D" id="1.25.10.10">
    <property type="entry name" value="Leucine-rich Repeat Variant"/>
    <property type="match status" value="1"/>
</dbReference>
<dbReference type="GO" id="GO:0030014">
    <property type="term" value="C:CCR4-NOT complex"/>
    <property type="evidence" value="ECO:0007669"/>
    <property type="project" value="InterPro"/>
</dbReference>